<keyword evidence="2" id="KW-1185">Reference proteome</keyword>
<protein>
    <submittedName>
        <fullName evidence="1">Uncharacterized protein</fullName>
    </submittedName>
</protein>
<evidence type="ECO:0000313" key="2">
    <source>
        <dbReference type="Proteomes" id="UP000032534"/>
    </source>
</evidence>
<reference evidence="1 2" key="1">
    <citation type="submission" date="2014-11" db="EMBL/GenBank/DDBJ databases">
        <title>Draft Genome Sequences of Paenibacillus polymyxa NRRL B-30509 and Paenibacillus terrae NRRL B-30644, Strains from a Poultry Environment that Produce Tridecaptin A and Paenicidins.</title>
        <authorList>
            <person name="van Belkum M.J."/>
            <person name="Lohans C.T."/>
            <person name="Vederas J.C."/>
        </authorList>
    </citation>
    <scope>NUCLEOTIDE SEQUENCE [LARGE SCALE GENOMIC DNA]</scope>
    <source>
        <strain evidence="1 2">NRRL B-30644</strain>
    </source>
</reference>
<name>A0A0D7X4C5_9BACL</name>
<comment type="caution">
    <text evidence="1">The sequence shown here is derived from an EMBL/GenBank/DDBJ whole genome shotgun (WGS) entry which is preliminary data.</text>
</comment>
<dbReference type="Proteomes" id="UP000032534">
    <property type="component" value="Unassembled WGS sequence"/>
</dbReference>
<accession>A0A0D7X4C5</accession>
<sequence length="69" mass="8306">MVNDYFSTWKNVNPQLTSLTCLYNIKFKLIIVTEIREPRRHPMLEHRGWFVMAFLFLCAVKAIENQLIY</sequence>
<dbReference type="AlphaFoldDB" id="A0A0D7X4C5"/>
<gene>
    <name evidence="1" type="ORF">QD47_08020</name>
</gene>
<evidence type="ECO:0000313" key="1">
    <source>
        <dbReference type="EMBL" id="KJD46109.1"/>
    </source>
</evidence>
<dbReference type="PATRIC" id="fig|159743.3.peg.1763"/>
<dbReference type="EMBL" id="JTHP01000011">
    <property type="protein sequence ID" value="KJD46109.1"/>
    <property type="molecule type" value="Genomic_DNA"/>
</dbReference>
<proteinExistence type="predicted"/>
<organism evidence="1 2">
    <name type="scientific">Paenibacillus terrae</name>
    <dbReference type="NCBI Taxonomy" id="159743"/>
    <lineage>
        <taxon>Bacteria</taxon>
        <taxon>Bacillati</taxon>
        <taxon>Bacillota</taxon>
        <taxon>Bacilli</taxon>
        <taxon>Bacillales</taxon>
        <taxon>Paenibacillaceae</taxon>
        <taxon>Paenibacillus</taxon>
    </lineage>
</organism>